<evidence type="ECO:0008006" key="21">
    <source>
        <dbReference type="Google" id="ProtNLM"/>
    </source>
</evidence>
<dbReference type="InterPro" id="IPR029006">
    <property type="entry name" value="ADF-H/Gelsolin-like_dom_sf"/>
</dbReference>
<evidence type="ECO:0000256" key="10">
    <source>
        <dbReference type="ARBA" id="ARBA00023034"/>
    </source>
</evidence>
<dbReference type="InterPro" id="IPR006900">
    <property type="entry name" value="Sec23/24_helical_dom"/>
</dbReference>
<feature type="compositionally biased region" description="Pro residues" evidence="13">
    <location>
        <begin position="312"/>
        <end position="324"/>
    </location>
</feature>
<keyword evidence="12" id="KW-0968">Cytoplasmic vesicle</keyword>
<dbReference type="CDD" id="cd01479">
    <property type="entry name" value="Sec24-like"/>
    <property type="match status" value="1"/>
</dbReference>
<dbReference type="Gene3D" id="2.30.30.380">
    <property type="entry name" value="Zn-finger domain of Sec23/24"/>
    <property type="match status" value="1"/>
</dbReference>
<dbReference type="SUPFAM" id="SSF53300">
    <property type="entry name" value="vWA-like"/>
    <property type="match status" value="1"/>
</dbReference>
<organism evidence="19 20">
    <name type="scientific">Trichogramma kaykai</name>
    <dbReference type="NCBI Taxonomy" id="54128"/>
    <lineage>
        <taxon>Eukaryota</taxon>
        <taxon>Metazoa</taxon>
        <taxon>Ecdysozoa</taxon>
        <taxon>Arthropoda</taxon>
        <taxon>Hexapoda</taxon>
        <taxon>Insecta</taxon>
        <taxon>Pterygota</taxon>
        <taxon>Neoptera</taxon>
        <taxon>Endopterygota</taxon>
        <taxon>Hymenoptera</taxon>
        <taxon>Apocrita</taxon>
        <taxon>Proctotrupomorpha</taxon>
        <taxon>Chalcidoidea</taxon>
        <taxon>Trichogrammatidae</taxon>
        <taxon>Trichogramma</taxon>
    </lineage>
</organism>
<dbReference type="InterPro" id="IPR036180">
    <property type="entry name" value="Gelsolin-like_dom_sf"/>
</dbReference>
<feature type="domain" description="Zinc finger Sec23/Sec24-type" evidence="15">
    <location>
        <begin position="666"/>
        <end position="702"/>
    </location>
</feature>
<feature type="region of interest" description="Disordered" evidence="13">
    <location>
        <begin position="490"/>
        <end position="566"/>
    </location>
</feature>
<evidence type="ECO:0000256" key="13">
    <source>
        <dbReference type="SAM" id="MobiDB-lite"/>
    </source>
</evidence>
<dbReference type="InterPro" id="IPR006896">
    <property type="entry name" value="Sec23/24_trunk_dom"/>
</dbReference>
<protein>
    <recommendedName>
        <fullName evidence="21">Protein transport protein Sec24B</fullName>
    </recommendedName>
</protein>
<keyword evidence="11" id="KW-0472">Membrane</keyword>
<feature type="domain" description="Sec23/Sec24 helical" evidence="17">
    <location>
        <begin position="1076"/>
        <end position="1175"/>
    </location>
</feature>
<keyword evidence="10" id="KW-0333">Golgi apparatus</keyword>
<feature type="compositionally biased region" description="Polar residues" evidence="13">
    <location>
        <begin position="216"/>
        <end position="232"/>
    </location>
</feature>
<keyword evidence="8" id="KW-0931">ER-Golgi transport</keyword>
<dbReference type="EMBL" id="JBJJXI010000021">
    <property type="protein sequence ID" value="KAL3405394.1"/>
    <property type="molecule type" value="Genomic_DNA"/>
</dbReference>
<evidence type="ECO:0000256" key="3">
    <source>
        <dbReference type="ARBA" id="ARBA00004397"/>
    </source>
</evidence>
<dbReference type="PANTHER" id="PTHR13803:SF39">
    <property type="entry name" value="SECRETORY 24AB, ISOFORM A"/>
    <property type="match status" value="1"/>
</dbReference>
<dbReference type="InterPro" id="IPR012990">
    <property type="entry name" value="Beta-sandwich_Sec23_24"/>
</dbReference>
<dbReference type="Gene3D" id="3.40.50.410">
    <property type="entry name" value="von Willebrand factor, type A domain"/>
    <property type="match status" value="1"/>
</dbReference>
<evidence type="ECO:0000259" key="15">
    <source>
        <dbReference type="Pfam" id="PF04810"/>
    </source>
</evidence>
<dbReference type="Gene3D" id="1.20.120.730">
    <property type="entry name" value="Sec23/Sec24 helical domain"/>
    <property type="match status" value="1"/>
</dbReference>
<evidence type="ECO:0000313" key="19">
    <source>
        <dbReference type="EMBL" id="KAL3405394.1"/>
    </source>
</evidence>
<keyword evidence="5" id="KW-0813">Transport</keyword>
<feature type="compositionally biased region" description="Low complexity" evidence="13">
    <location>
        <begin position="113"/>
        <end position="129"/>
    </location>
</feature>
<reference evidence="19 20" key="1">
    <citation type="journal article" date="2024" name="bioRxiv">
        <title>A reference genome for Trichogramma kaykai: A tiny desert-dwelling parasitoid wasp with competing sex-ratio distorters.</title>
        <authorList>
            <person name="Culotta J."/>
            <person name="Lindsey A.R."/>
        </authorList>
    </citation>
    <scope>NUCLEOTIDE SEQUENCE [LARGE SCALE GENOMIC DNA]</scope>
    <source>
        <strain evidence="19 20">KSX58</strain>
    </source>
</reference>
<feature type="region of interest" description="Disordered" evidence="13">
    <location>
        <begin position="26"/>
        <end position="474"/>
    </location>
</feature>
<dbReference type="GO" id="GO:0016192">
    <property type="term" value="P:vesicle-mediated transport"/>
    <property type="evidence" value="ECO:0007669"/>
    <property type="project" value="UniProtKB-KW"/>
</dbReference>
<comment type="caution">
    <text evidence="19">The sequence shown here is derived from an EMBL/GenBank/DDBJ whole genome shotgun (WGS) entry which is preliminary data.</text>
</comment>
<evidence type="ECO:0000256" key="4">
    <source>
        <dbReference type="ARBA" id="ARBA00008334"/>
    </source>
</evidence>
<feature type="compositionally biased region" description="Polar residues" evidence="13">
    <location>
        <begin position="393"/>
        <end position="406"/>
    </location>
</feature>
<dbReference type="SUPFAM" id="SSF82754">
    <property type="entry name" value="C-terminal, gelsolin-like domain of Sec23/24"/>
    <property type="match status" value="1"/>
</dbReference>
<accession>A0ABD2XKL2</accession>
<keyword evidence="20" id="KW-1185">Reference proteome</keyword>
<evidence type="ECO:0000256" key="7">
    <source>
        <dbReference type="ARBA" id="ARBA00022824"/>
    </source>
</evidence>
<gene>
    <name evidence="19" type="ORF">TKK_002408</name>
</gene>
<proteinExistence type="inferred from homology"/>
<evidence type="ECO:0000256" key="11">
    <source>
        <dbReference type="ARBA" id="ARBA00023136"/>
    </source>
</evidence>
<dbReference type="InterPro" id="IPR006895">
    <property type="entry name" value="Znf_Sec23_Sec24"/>
</dbReference>
<feature type="compositionally biased region" description="Polar residues" evidence="13">
    <location>
        <begin position="507"/>
        <end position="518"/>
    </location>
</feature>
<comment type="subcellular location">
    <subcellularLocation>
        <location evidence="1">Cytoplasmic vesicle</location>
        <location evidence="1">COPII-coated vesicle membrane</location>
        <topology evidence="1">Peripheral membrane protein</topology>
        <orientation evidence="1">Cytoplasmic side</orientation>
    </subcellularLocation>
    <subcellularLocation>
        <location evidence="3">Endoplasmic reticulum membrane</location>
        <topology evidence="3">Peripheral membrane protein</topology>
        <orientation evidence="3">Cytoplasmic side</orientation>
    </subcellularLocation>
    <subcellularLocation>
        <location evidence="2">Golgi apparatus membrane</location>
    </subcellularLocation>
</comment>
<feature type="compositionally biased region" description="Polar residues" evidence="13">
    <location>
        <begin position="465"/>
        <end position="474"/>
    </location>
</feature>
<feature type="compositionally biased region" description="Polar residues" evidence="13">
    <location>
        <begin position="528"/>
        <end position="537"/>
    </location>
</feature>
<sequence>MNRVDEQPSAAAAAAAVDVIGAQLQTQPQLQPQLQPTSQQQQQQQQQHHHHWQATATSAAAPTARMYPPPTAATTINGGGVATIGQQQQQQQQRSIFPVTTGLLPSKVGGGSSVPSPVSASPVPPSSNGQTTPTSRGPPPPLQQQQQLQSNLRAGPTNVAAPANHQSYPPPQQSHINNANSAASQQQQLQYNQQQPATRLSPMINSSPVPPPPTSQYNRTVPVMTSNGPSSTPAAPPQLQQPQFNSGHRPLVNHSSPISSPLAPATSAFLPSMQQQQQQPNRSAQTVPNYVNSSSMPPTSTIGSVNRSSPMTSPPPMSGRPPMPAAATSVAPPQVNATTPSSLQQQQPQISSSSSSNKPPMAYSYSSNVVSSNSAQQPQPQQQLPPANKPPMMSSTPLTRPEQQQSGPPPPFASNNNFGPQNHAQHQHHHPHHHHNQASQASGSGPMPPTSATMSMNRGPLPPMNTAQSQQQTYNNSNATQQLTHQFQNVNLSGPSGQQQDWRRGPPSSQGYSASGAPTSMPPMGYVPNSTLNQQPLDTRLPPGQQQQQQQQQPYPGMPPTTSGQMANQQNLSVTRAGFNQIWGMEAVDLLQSRNVLPGGRIEPPTIKLHQEPLDSLNCDPDLFRCTLTKIPDSNSLLQKSRLPLGILIHPFKDLNHLPVIQSVTIVRCRSCRTYINPFVFFMDSKRWRCNLCFKINELPEEFLYDPATKAYGDPTRRPEVRSSTIEFIAPGEYMLRPPPPAVYIFILDVSKLACDSGYLTVVCRILQEEMSNLPGDSRTQIGIIGVNSAVHFFGMPENVSQPHHMIMLDVDEVFLPCPDNLLVNLRERADLVKDLLALLPSMFSDGYDTDCALGAALQAAYKLASPTGGRVTVFQVCLPNVGPGCLKPRENPATRTQKDVPNLNPATDFYKRFALDCSGQQIAVDLFMLNCQYTDLASLSGMCKFSGGCIYNLPLFQAAKLQHVEALDKMLRRYLNRKIGLEAVMRIRCTRGLSIHAFHGNFFVRSTDLLSLPNVNPDAGFGMQLAIEENLSEMTSVCFQAALLYTSSKGERRIRVHTLCLPITSSLSDVLHSADQQCIVGLLAKMAVDRSMSSSLSDAREALINACVDALSAYKLLQQYPAGGLMAPNNLKLLPMYIIALLKCRAFRFGLSTRVDDRVYAMCQLKALPLCQLIQLIYPDLYAVYNLVMSPSADTDSQQVQLITDRLHLSAEKLDSRDVFVLDALDQIFIYVGKNVHSSFCYKALGLASFAAIPEEMYGLPELDTPESVRLRNFIAGLQDEKPYSATIQIIRDDGHFRTLFTERLIEDRFENALSYYEFIQHVKSQIK</sequence>
<dbReference type="GO" id="GO:0012507">
    <property type="term" value="C:ER to Golgi transport vesicle membrane"/>
    <property type="evidence" value="ECO:0007669"/>
    <property type="project" value="UniProtKB-SubCell"/>
</dbReference>
<feature type="compositionally biased region" description="Basic residues" evidence="13">
    <location>
        <begin position="425"/>
        <end position="436"/>
    </location>
</feature>
<evidence type="ECO:0000256" key="6">
    <source>
        <dbReference type="ARBA" id="ARBA00022490"/>
    </source>
</evidence>
<dbReference type="Proteomes" id="UP001627154">
    <property type="component" value="Unassembled WGS sequence"/>
</dbReference>
<feature type="compositionally biased region" description="Polar residues" evidence="13">
    <location>
        <begin position="280"/>
        <end position="307"/>
    </location>
</feature>
<keyword evidence="7" id="KW-0256">Endoplasmic reticulum</keyword>
<dbReference type="Pfam" id="PF04815">
    <property type="entry name" value="Sec23_helical"/>
    <property type="match status" value="1"/>
</dbReference>
<dbReference type="GO" id="GO:0015031">
    <property type="term" value="P:protein transport"/>
    <property type="evidence" value="ECO:0007669"/>
    <property type="project" value="UniProtKB-KW"/>
</dbReference>
<dbReference type="FunFam" id="2.30.30.380:FF:000004">
    <property type="entry name" value="SEC24 homolog B, COPII coat complex component"/>
    <property type="match status" value="1"/>
</dbReference>
<dbReference type="InterPro" id="IPR036465">
    <property type="entry name" value="vWFA_dom_sf"/>
</dbReference>
<dbReference type="PANTHER" id="PTHR13803">
    <property type="entry name" value="SEC24-RELATED PROTEIN"/>
    <property type="match status" value="1"/>
</dbReference>
<feature type="compositionally biased region" description="Polar residues" evidence="13">
    <location>
        <begin position="490"/>
        <end position="500"/>
    </location>
</feature>
<feature type="domain" description="Gelsolin-like" evidence="14">
    <location>
        <begin position="1210"/>
        <end position="1276"/>
    </location>
</feature>
<dbReference type="InterPro" id="IPR050550">
    <property type="entry name" value="SEC23_SEC24_subfamily"/>
</dbReference>
<dbReference type="SUPFAM" id="SSF81811">
    <property type="entry name" value="Helical domain of Sec23/24"/>
    <property type="match status" value="1"/>
</dbReference>
<evidence type="ECO:0000259" key="14">
    <source>
        <dbReference type="Pfam" id="PF00626"/>
    </source>
</evidence>
<dbReference type="Pfam" id="PF08033">
    <property type="entry name" value="Sec23_BS"/>
    <property type="match status" value="1"/>
</dbReference>
<dbReference type="InterPro" id="IPR036175">
    <property type="entry name" value="Sec23/24_helical_dom_sf"/>
</dbReference>
<feature type="compositionally biased region" description="Low complexity" evidence="13">
    <location>
        <begin position="173"/>
        <end position="207"/>
    </location>
</feature>
<feature type="compositionally biased region" description="Low complexity" evidence="13">
    <location>
        <begin position="53"/>
        <end position="64"/>
    </location>
</feature>
<feature type="domain" description="Sec23/Sec24 beta-sandwich" evidence="18">
    <location>
        <begin position="981"/>
        <end position="1065"/>
    </location>
</feature>
<evidence type="ECO:0000256" key="8">
    <source>
        <dbReference type="ARBA" id="ARBA00022892"/>
    </source>
</evidence>
<dbReference type="SUPFAM" id="SSF81995">
    <property type="entry name" value="beta-sandwich domain of Sec23/24"/>
    <property type="match status" value="1"/>
</dbReference>
<dbReference type="InterPro" id="IPR036174">
    <property type="entry name" value="Znf_Sec23_Sec24_sf"/>
</dbReference>
<name>A0ABD2XKL2_9HYME</name>
<keyword evidence="9" id="KW-0653">Protein transport</keyword>
<dbReference type="Pfam" id="PF00626">
    <property type="entry name" value="Gelsolin"/>
    <property type="match status" value="1"/>
</dbReference>
<comment type="similarity">
    <text evidence="4">Belongs to the SEC23/SEC24 family. SEC24 subfamily.</text>
</comment>
<feature type="domain" description="Sec23/Sec24 trunk" evidence="16">
    <location>
        <begin position="739"/>
        <end position="975"/>
    </location>
</feature>
<dbReference type="Pfam" id="PF04811">
    <property type="entry name" value="Sec23_trunk"/>
    <property type="match status" value="1"/>
</dbReference>
<dbReference type="GO" id="GO:0005789">
    <property type="term" value="C:endoplasmic reticulum membrane"/>
    <property type="evidence" value="ECO:0007669"/>
    <property type="project" value="UniProtKB-SubCell"/>
</dbReference>
<evidence type="ECO:0000256" key="1">
    <source>
        <dbReference type="ARBA" id="ARBA00004299"/>
    </source>
</evidence>
<dbReference type="InterPro" id="IPR041742">
    <property type="entry name" value="Sec24-like_trunk_dom"/>
</dbReference>
<evidence type="ECO:0000256" key="5">
    <source>
        <dbReference type="ARBA" id="ARBA00022448"/>
    </source>
</evidence>
<dbReference type="SUPFAM" id="SSF82919">
    <property type="entry name" value="Zn-finger domain of Sec23/24"/>
    <property type="match status" value="1"/>
</dbReference>
<keyword evidence="6" id="KW-0963">Cytoplasm</keyword>
<feature type="compositionally biased region" description="Low complexity" evidence="13">
    <location>
        <begin position="341"/>
        <end position="382"/>
    </location>
</feature>
<evidence type="ECO:0000259" key="17">
    <source>
        <dbReference type="Pfam" id="PF04815"/>
    </source>
</evidence>
<evidence type="ECO:0000259" key="18">
    <source>
        <dbReference type="Pfam" id="PF08033"/>
    </source>
</evidence>
<feature type="compositionally biased region" description="Low complexity" evidence="13">
    <location>
        <begin position="26"/>
        <end position="46"/>
    </location>
</feature>
<evidence type="ECO:0000313" key="20">
    <source>
        <dbReference type="Proteomes" id="UP001627154"/>
    </source>
</evidence>
<evidence type="ECO:0000256" key="12">
    <source>
        <dbReference type="ARBA" id="ARBA00023329"/>
    </source>
</evidence>
<dbReference type="Gene3D" id="2.60.40.1670">
    <property type="entry name" value="beta-sandwich domain of Sec23/24"/>
    <property type="match status" value="1"/>
</dbReference>
<dbReference type="Gene3D" id="3.40.20.10">
    <property type="entry name" value="Severin"/>
    <property type="match status" value="1"/>
</dbReference>
<evidence type="ECO:0000256" key="9">
    <source>
        <dbReference type="ARBA" id="ARBA00022927"/>
    </source>
</evidence>
<dbReference type="GO" id="GO:0032991">
    <property type="term" value="C:protein-containing complex"/>
    <property type="evidence" value="ECO:0007669"/>
    <property type="project" value="UniProtKB-ARBA"/>
</dbReference>
<evidence type="ECO:0000259" key="16">
    <source>
        <dbReference type="Pfam" id="PF04811"/>
    </source>
</evidence>
<evidence type="ECO:0000256" key="2">
    <source>
        <dbReference type="ARBA" id="ARBA00004394"/>
    </source>
</evidence>
<dbReference type="InterPro" id="IPR007123">
    <property type="entry name" value="Gelsolin-like_dom"/>
</dbReference>
<dbReference type="GO" id="GO:0000139">
    <property type="term" value="C:Golgi membrane"/>
    <property type="evidence" value="ECO:0007669"/>
    <property type="project" value="UniProtKB-SubCell"/>
</dbReference>
<dbReference type="Pfam" id="PF04810">
    <property type="entry name" value="zf-Sec23_Sec24"/>
    <property type="match status" value="1"/>
</dbReference>